<organism evidence="1 2">
    <name type="scientific">Ilyodon furcidens</name>
    <name type="common">goldbreast splitfin</name>
    <dbReference type="NCBI Taxonomy" id="33524"/>
    <lineage>
        <taxon>Eukaryota</taxon>
        <taxon>Metazoa</taxon>
        <taxon>Chordata</taxon>
        <taxon>Craniata</taxon>
        <taxon>Vertebrata</taxon>
        <taxon>Euteleostomi</taxon>
        <taxon>Actinopterygii</taxon>
        <taxon>Neopterygii</taxon>
        <taxon>Teleostei</taxon>
        <taxon>Neoteleostei</taxon>
        <taxon>Acanthomorphata</taxon>
        <taxon>Ovalentaria</taxon>
        <taxon>Atherinomorphae</taxon>
        <taxon>Cyprinodontiformes</taxon>
        <taxon>Goodeidae</taxon>
        <taxon>Ilyodon</taxon>
    </lineage>
</organism>
<name>A0ABV0U2U7_9TELE</name>
<comment type="caution">
    <text evidence="1">The sequence shown here is derived from an EMBL/GenBank/DDBJ whole genome shotgun (WGS) entry which is preliminary data.</text>
</comment>
<keyword evidence="2" id="KW-1185">Reference proteome</keyword>
<dbReference type="Proteomes" id="UP001482620">
    <property type="component" value="Unassembled WGS sequence"/>
</dbReference>
<evidence type="ECO:0000313" key="1">
    <source>
        <dbReference type="EMBL" id="MEQ2238887.1"/>
    </source>
</evidence>
<evidence type="ECO:0000313" key="2">
    <source>
        <dbReference type="Proteomes" id="UP001482620"/>
    </source>
</evidence>
<dbReference type="EMBL" id="JAHRIQ010055116">
    <property type="protein sequence ID" value="MEQ2238887.1"/>
    <property type="molecule type" value="Genomic_DNA"/>
</dbReference>
<reference evidence="1 2" key="1">
    <citation type="submission" date="2021-06" db="EMBL/GenBank/DDBJ databases">
        <authorList>
            <person name="Palmer J.M."/>
        </authorList>
    </citation>
    <scope>NUCLEOTIDE SEQUENCE [LARGE SCALE GENOMIC DNA]</scope>
    <source>
        <strain evidence="2">if_2019</strain>
        <tissue evidence="1">Muscle</tissue>
    </source>
</reference>
<sequence>CCPCVVQLGVIIRKVTQIFFFIAYRKRKNVVRDGCQRLGGLTGRQLQVAVCAVHILYH</sequence>
<feature type="non-terminal residue" evidence="1">
    <location>
        <position position="58"/>
    </location>
</feature>
<gene>
    <name evidence="1" type="ORF">ILYODFUR_037892</name>
</gene>
<proteinExistence type="predicted"/>
<accession>A0ABV0U2U7</accession>
<feature type="non-terminal residue" evidence="1">
    <location>
        <position position="1"/>
    </location>
</feature>
<protein>
    <submittedName>
        <fullName evidence="1">Uncharacterized protein</fullName>
    </submittedName>
</protein>